<dbReference type="Proteomes" id="UP000516260">
    <property type="component" value="Chromosome 2"/>
</dbReference>
<protein>
    <submittedName>
        <fullName evidence="1">Uncharacterized protein</fullName>
    </submittedName>
</protein>
<name>A0A4Z2BP27_9TELE</name>
<evidence type="ECO:0000313" key="2">
    <source>
        <dbReference type="Proteomes" id="UP000516260"/>
    </source>
</evidence>
<gene>
    <name evidence="1" type="ORF">fugu_002227</name>
</gene>
<keyword evidence="2" id="KW-1185">Reference proteome</keyword>
<accession>A0A4Z2BP27</accession>
<reference evidence="1 2" key="1">
    <citation type="submission" date="2019-04" db="EMBL/GenBank/DDBJ databases">
        <title>The sequence and de novo assembly of Takifugu bimaculatus genome using PacBio and Hi-C technologies.</title>
        <authorList>
            <person name="Xu P."/>
            <person name="Liu B."/>
            <person name="Zhou Z."/>
        </authorList>
    </citation>
    <scope>NUCLEOTIDE SEQUENCE [LARGE SCALE GENOMIC DNA]</scope>
    <source>
        <strain evidence="1">TB-2018</strain>
        <tissue evidence="1">Muscle</tissue>
    </source>
</reference>
<dbReference type="AlphaFoldDB" id="A0A4Z2BP27"/>
<comment type="caution">
    <text evidence="1">The sequence shown here is derived from an EMBL/GenBank/DDBJ whole genome shotgun (WGS) entry which is preliminary data.</text>
</comment>
<organism evidence="1 2">
    <name type="scientific">Takifugu bimaculatus</name>
    <dbReference type="NCBI Taxonomy" id="433685"/>
    <lineage>
        <taxon>Eukaryota</taxon>
        <taxon>Metazoa</taxon>
        <taxon>Chordata</taxon>
        <taxon>Craniata</taxon>
        <taxon>Vertebrata</taxon>
        <taxon>Euteleostomi</taxon>
        <taxon>Actinopterygii</taxon>
        <taxon>Neopterygii</taxon>
        <taxon>Teleostei</taxon>
        <taxon>Neoteleostei</taxon>
        <taxon>Acanthomorphata</taxon>
        <taxon>Eupercaria</taxon>
        <taxon>Tetraodontiformes</taxon>
        <taxon>Tetradontoidea</taxon>
        <taxon>Tetraodontidae</taxon>
        <taxon>Takifugu</taxon>
    </lineage>
</organism>
<proteinExistence type="predicted"/>
<evidence type="ECO:0000313" key="1">
    <source>
        <dbReference type="EMBL" id="TNM94051.1"/>
    </source>
</evidence>
<dbReference type="EMBL" id="SWLE01000012">
    <property type="protein sequence ID" value="TNM94051.1"/>
    <property type="molecule type" value="Genomic_DNA"/>
</dbReference>
<sequence length="130" mass="14668">MTFMANNTIRWLKKHVKNNLSIHSKGVSQEFHMFYKDDDVTSPLWTDPVSPGELYCPSHHELCPEGNETRHQHKAAAAAGQTQTKLFSTCQIPPPTASSKLYLFNQVQAFLINVGVVQAGAWIYKKKVCH</sequence>